<dbReference type="Pfam" id="PF26080">
    <property type="entry name" value="CUB_animal"/>
    <property type="match status" value="1"/>
</dbReference>
<dbReference type="Proteomes" id="UP000791440">
    <property type="component" value="Unassembled WGS sequence"/>
</dbReference>
<reference evidence="6" key="1">
    <citation type="journal article" date="2016" name="Insect Biochem. Mol. Biol.">
        <title>Multifaceted biological insights from a draft genome sequence of the tobacco hornworm moth, Manduca sexta.</title>
        <authorList>
            <person name="Kanost M.R."/>
            <person name="Arrese E.L."/>
            <person name="Cao X."/>
            <person name="Chen Y.R."/>
            <person name="Chellapilla S."/>
            <person name="Goldsmith M.R."/>
            <person name="Grosse-Wilde E."/>
            <person name="Heckel D.G."/>
            <person name="Herndon N."/>
            <person name="Jiang H."/>
            <person name="Papanicolaou A."/>
            <person name="Qu J."/>
            <person name="Soulages J.L."/>
            <person name="Vogel H."/>
            <person name="Walters J."/>
            <person name="Waterhouse R.M."/>
            <person name="Ahn S.J."/>
            <person name="Almeida F.C."/>
            <person name="An C."/>
            <person name="Aqrawi P."/>
            <person name="Bretschneider A."/>
            <person name="Bryant W.B."/>
            <person name="Bucks S."/>
            <person name="Chao H."/>
            <person name="Chevignon G."/>
            <person name="Christen J.M."/>
            <person name="Clarke D.F."/>
            <person name="Dittmer N.T."/>
            <person name="Ferguson L.C.F."/>
            <person name="Garavelou S."/>
            <person name="Gordon K.H.J."/>
            <person name="Gunaratna R.T."/>
            <person name="Han Y."/>
            <person name="Hauser F."/>
            <person name="He Y."/>
            <person name="Heidel-Fischer H."/>
            <person name="Hirsh A."/>
            <person name="Hu Y."/>
            <person name="Jiang H."/>
            <person name="Kalra D."/>
            <person name="Klinner C."/>
            <person name="Konig C."/>
            <person name="Kovar C."/>
            <person name="Kroll A.R."/>
            <person name="Kuwar S.S."/>
            <person name="Lee S.L."/>
            <person name="Lehman R."/>
            <person name="Li K."/>
            <person name="Li Z."/>
            <person name="Liang H."/>
            <person name="Lovelace S."/>
            <person name="Lu Z."/>
            <person name="Mansfield J.H."/>
            <person name="McCulloch K.J."/>
            <person name="Mathew T."/>
            <person name="Morton B."/>
            <person name="Muzny D.M."/>
            <person name="Neunemann D."/>
            <person name="Ongeri F."/>
            <person name="Pauchet Y."/>
            <person name="Pu L.L."/>
            <person name="Pyrousis I."/>
            <person name="Rao X.J."/>
            <person name="Redding A."/>
            <person name="Roesel C."/>
            <person name="Sanchez-Gracia A."/>
            <person name="Schaack S."/>
            <person name="Shukla A."/>
            <person name="Tetreau G."/>
            <person name="Wang Y."/>
            <person name="Xiong G.H."/>
            <person name="Traut W."/>
            <person name="Walsh T.K."/>
            <person name="Worley K.C."/>
            <person name="Wu D."/>
            <person name="Wu W."/>
            <person name="Wu Y.Q."/>
            <person name="Zhang X."/>
            <person name="Zou Z."/>
            <person name="Zucker H."/>
            <person name="Briscoe A.D."/>
            <person name="Burmester T."/>
            <person name="Clem R.J."/>
            <person name="Feyereisen R."/>
            <person name="Grimmelikhuijzen C.J.P."/>
            <person name="Hamodrakas S.J."/>
            <person name="Hansson B.S."/>
            <person name="Huguet E."/>
            <person name="Jermiin L.S."/>
            <person name="Lan Q."/>
            <person name="Lehman H.K."/>
            <person name="Lorenzen M."/>
            <person name="Merzendorfer H."/>
            <person name="Michalopoulos I."/>
            <person name="Morton D.B."/>
            <person name="Muthukrishnan S."/>
            <person name="Oakeshott J.G."/>
            <person name="Palmer W."/>
            <person name="Park Y."/>
            <person name="Passarelli A.L."/>
            <person name="Rozas J."/>
            <person name="Schwartz L.M."/>
            <person name="Smith W."/>
            <person name="Southgate A."/>
            <person name="Vilcinskas A."/>
            <person name="Vogt R."/>
            <person name="Wang P."/>
            <person name="Werren J."/>
            <person name="Yu X.Q."/>
            <person name="Zhou J.J."/>
            <person name="Brown S.J."/>
            <person name="Scherer S.E."/>
            <person name="Richards S."/>
            <person name="Blissard G.W."/>
        </authorList>
    </citation>
    <scope>NUCLEOTIDE SEQUENCE</scope>
</reference>
<dbReference type="Gene3D" id="2.60.120.290">
    <property type="entry name" value="Spermadhesin, CUB domain"/>
    <property type="match status" value="1"/>
</dbReference>
<name>A0A921YZJ2_MANSE</name>
<dbReference type="InterPro" id="IPR058698">
    <property type="entry name" value="CUB_metazoa"/>
</dbReference>
<sequence length="518" mass="57841">MCTKADCLRYVVIFLVFIILCDTKVMKSGKTKYKRKINDVQRVWHNDVADKIHKNSTSFNEGRGFFFHGGLFGISKVLNFFPVGGERECQPVGYNIAKAGICLNAYDCRQRDGRAAGDCAQGLGVCCVFEVSCGGAVQNNLTYFMSPGFPELWSGEEDCNITIDKTYAGIMQLKIDFIHFTIGQPNRTTGECDEDAMVLGDGETKFTLCGQNHGQHIYYTLSSKSERREAEDLPGTKTTHLSMRMRGGDMPRLWLMRLAQMPLAQAAPQGCLQYYTTDNGTIKTFNYATNGRHLSDQEYKACVRRNVGRCGVRYVPCDARSFRIGLGGDAPDLIDPAVTQPVMNPVSDEPSDDDGSGMDPQIETPSEDEGPGMLSRIWSYMWSWLGGQSWWGRGARYHGNAWARWSPYAQHYGDDSFRYFGYGNFGVGLSGYGRQRCQDRITIPCENEYFVSSSYGTGVCDPHHCGNTFCPGQHEQCRVETSVTPFAVSVHFGPPTIKRNPEENIGVCLRYTQLPCDS</sequence>
<dbReference type="PROSITE" id="PS01180">
    <property type="entry name" value="CUB"/>
    <property type="match status" value="1"/>
</dbReference>
<proteinExistence type="predicted"/>
<gene>
    <name evidence="6" type="ORF">O3G_MSEX005016</name>
</gene>
<keyword evidence="4" id="KW-0812">Transmembrane</keyword>
<keyword evidence="4" id="KW-1133">Transmembrane helix</keyword>
<dbReference type="PANTHER" id="PTHR33236:SF4">
    <property type="entry name" value="CUB DOMAIN-CONTAINING PROTEIN"/>
    <property type="match status" value="1"/>
</dbReference>
<protein>
    <recommendedName>
        <fullName evidence="5">CUB domain-containing protein</fullName>
    </recommendedName>
</protein>
<feature type="transmembrane region" description="Helical" evidence="4">
    <location>
        <begin position="7"/>
        <end position="26"/>
    </location>
</feature>
<keyword evidence="4" id="KW-0472">Membrane</keyword>
<evidence type="ECO:0000256" key="2">
    <source>
        <dbReference type="PROSITE-ProRule" id="PRU00059"/>
    </source>
</evidence>
<accession>A0A921YZJ2</accession>
<evidence type="ECO:0000256" key="1">
    <source>
        <dbReference type="ARBA" id="ARBA00023157"/>
    </source>
</evidence>
<keyword evidence="7" id="KW-1185">Reference proteome</keyword>
<reference evidence="6" key="2">
    <citation type="submission" date="2020-12" db="EMBL/GenBank/DDBJ databases">
        <authorList>
            <person name="Kanost M."/>
        </authorList>
    </citation>
    <scope>NUCLEOTIDE SEQUENCE</scope>
</reference>
<dbReference type="SUPFAM" id="SSF49854">
    <property type="entry name" value="Spermadhesin, CUB domain"/>
    <property type="match status" value="1"/>
</dbReference>
<feature type="disulfide bond" evidence="2">
    <location>
        <begin position="192"/>
        <end position="209"/>
    </location>
</feature>
<comment type="caution">
    <text evidence="2">Lacks conserved residue(s) required for the propagation of feature annotation.</text>
</comment>
<dbReference type="InterPro" id="IPR000859">
    <property type="entry name" value="CUB_dom"/>
</dbReference>
<feature type="region of interest" description="Disordered" evidence="3">
    <location>
        <begin position="339"/>
        <end position="371"/>
    </location>
</feature>
<organism evidence="6 7">
    <name type="scientific">Manduca sexta</name>
    <name type="common">Tobacco hawkmoth</name>
    <name type="synonym">Tobacco hornworm</name>
    <dbReference type="NCBI Taxonomy" id="7130"/>
    <lineage>
        <taxon>Eukaryota</taxon>
        <taxon>Metazoa</taxon>
        <taxon>Ecdysozoa</taxon>
        <taxon>Arthropoda</taxon>
        <taxon>Hexapoda</taxon>
        <taxon>Insecta</taxon>
        <taxon>Pterygota</taxon>
        <taxon>Neoptera</taxon>
        <taxon>Endopterygota</taxon>
        <taxon>Lepidoptera</taxon>
        <taxon>Glossata</taxon>
        <taxon>Ditrysia</taxon>
        <taxon>Bombycoidea</taxon>
        <taxon>Sphingidae</taxon>
        <taxon>Sphinginae</taxon>
        <taxon>Sphingini</taxon>
        <taxon>Manduca</taxon>
    </lineage>
</organism>
<comment type="caution">
    <text evidence="6">The sequence shown here is derived from an EMBL/GenBank/DDBJ whole genome shotgun (WGS) entry which is preliminary data.</text>
</comment>
<evidence type="ECO:0000256" key="4">
    <source>
        <dbReference type="SAM" id="Phobius"/>
    </source>
</evidence>
<dbReference type="Pfam" id="PF00431">
    <property type="entry name" value="CUB"/>
    <property type="match status" value="1"/>
</dbReference>
<evidence type="ECO:0000313" key="7">
    <source>
        <dbReference type="Proteomes" id="UP000791440"/>
    </source>
</evidence>
<evidence type="ECO:0000259" key="5">
    <source>
        <dbReference type="PROSITE" id="PS01180"/>
    </source>
</evidence>
<evidence type="ECO:0000313" key="6">
    <source>
        <dbReference type="EMBL" id="KAG6447527.1"/>
    </source>
</evidence>
<dbReference type="InterPro" id="IPR035914">
    <property type="entry name" value="Sperma_CUB_dom_sf"/>
</dbReference>
<dbReference type="AlphaFoldDB" id="A0A921YZJ2"/>
<feature type="domain" description="CUB" evidence="5">
    <location>
        <begin position="133"/>
        <end position="227"/>
    </location>
</feature>
<evidence type="ECO:0000256" key="3">
    <source>
        <dbReference type="SAM" id="MobiDB-lite"/>
    </source>
</evidence>
<dbReference type="PANTHER" id="PTHR33236">
    <property type="entry name" value="INTRAFLAGELLAR TRANSPORT PROTEIN 122 FAMILY PROTEIN-RELATED"/>
    <property type="match status" value="1"/>
</dbReference>
<keyword evidence="1 2" id="KW-1015">Disulfide bond</keyword>
<dbReference type="EMBL" id="JH668345">
    <property type="protein sequence ID" value="KAG6447527.1"/>
    <property type="molecule type" value="Genomic_DNA"/>
</dbReference>